<protein>
    <submittedName>
        <fullName evidence="1">Uncharacterized protein</fullName>
    </submittedName>
</protein>
<dbReference type="Proteomes" id="UP000244902">
    <property type="component" value="Chromosome"/>
</dbReference>
<dbReference type="KEGG" id="acom:CEW83_05885"/>
<evidence type="ECO:0000313" key="3">
    <source>
        <dbReference type="Proteomes" id="UP000244902"/>
    </source>
</evidence>
<evidence type="ECO:0000313" key="4">
    <source>
        <dbReference type="Proteomes" id="UP000244930"/>
    </source>
</evidence>
<dbReference type="EMBL" id="CP022188">
    <property type="protein sequence ID" value="AWI81182.1"/>
    <property type="molecule type" value="Genomic_DNA"/>
</dbReference>
<dbReference type="AlphaFoldDB" id="A0A2U8GMG1"/>
<name>A0A2U8GMG1_9RHOO</name>
<sequence>MERIMQALASRTDKHGNPVQIGDEVRILSISMDSDIDDDEREMFEFMLGAICEIERFDADGRAWVSMWWSTGEGNATTSVGLATHEMERVTSHCPKPSA</sequence>
<organism evidence="1 4">
    <name type="scientific">Parazoarcus communis</name>
    <dbReference type="NCBI Taxonomy" id="41977"/>
    <lineage>
        <taxon>Bacteria</taxon>
        <taxon>Pseudomonadati</taxon>
        <taxon>Pseudomonadota</taxon>
        <taxon>Betaproteobacteria</taxon>
        <taxon>Rhodocyclales</taxon>
        <taxon>Zoogloeaceae</taxon>
        <taxon>Parazoarcus</taxon>
    </lineage>
</organism>
<dbReference type="EMBL" id="CP022187">
    <property type="protein sequence ID" value="AWI74802.1"/>
    <property type="molecule type" value="Genomic_DNA"/>
</dbReference>
<reference evidence="2 3" key="1">
    <citation type="submission" date="2017-06" db="EMBL/GenBank/DDBJ databases">
        <title>Azoarcus sp. TSNA42 complete genome sequence.</title>
        <authorList>
            <person name="Woo J.-H."/>
            <person name="Kim H.-S."/>
        </authorList>
    </citation>
    <scope>NUCLEOTIDE SEQUENCE [LARGE SCALE GENOMIC DNA]</scope>
    <source>
        <strain evidence="2 3">TSNA42</strain>
    </source>
</reference>
<keyword evidence="4" id="KW-1185">Reference proteome</keyword>
<reference evidence="1 4" key="2">
    <citation type="submission" date="2017-06" db="EMBL/GenBank/DDBJ databases">
        <title>Azoarcus.</title>
        <authorList>
            <person name="Woo J.-H."/>
            <person name="Kim H.-S."/>
        </authorList>
    </citation>
    <scope>NUCLEOTIDE SEQUENCE [LARGE SCALE GENOMIC DNA]</scope>
    <source>
        <strain evidence="1 4">TSPY31</strain>
    </source>
</reference>
<evidence type="ECO:0000313" key="2">
    <source>
        <dbReference type="EMBL" id="AWI81182.1"/>
    </source>
</evidence>
<accession>A0A2U8GMG1</accession>
<proteinExistence type="predicted"/>
<gene>
    <name evidence="1" type="ORF">CEW83_05885</name>
    <name evidence="2" type="ORF">CEW87_18530</name>
</gene>
<evidence type="ECO:0000313" key="1">
    <source>
        <dbReference type="EMBL" id="AWI74802.1"/>
    </source>
</evidence>
<dbReference type="Proteomes" id="UP000244930">
    <property type="component" value="Chromosome"/>
</dbReference>